<dbReference type="InterPro" id="IPR055357">
    <property type="entry name" value="LRR_At1g61320_AtMIF1"/>
</dbReference>
<dbReference type="Pfam" id="PF00646">
    <property type="entry name" value="F-box"/>
    <property type="match status" value="2"/>
</dbReference>
<feature type="region of interest" description="Disordered" evidence="1">
    <location>
        <begin position="1"/>
        <end position="22"/>
    </location>
</feature>
<organism evidence="3">
    <name type="scientific">Oryza meridionalis</name>
    <dbReference type="NCBI Taxonomy" id="40149"/>
    <lineage>
        <taxon>Eukaryota</taxon>
        <taxon>Viridiplantae</taxon>
        <taxon>Streptophyta</taxon>
        <taxon>Embryophyta</taxon>
        <taxon>Tracheophyta</taxon>
        <taxon>Spermatophyta</taxon>
        <taxon>Magnoliopsida</taxon>
        <taxon>Liliopsida</taxon>
        <taxon>Poales</taxon>
        <taxon>Poaceae</taxon>
        <taxon>BOP clade</taxon>
        <taxon>Oryzoideae</taxon>
        <taxon>Oryzeae</taxon>
        <taxon>Oryzinae</taxon>
        <taxon>Oryza</taxon>
    </lineage>
</organism>
<dbReference type="SMART" id="SM00256">
    <property type="entry name" value="FBOX"/>
    <property type="match status" value="2"/>
</dbReference>
<reference evidence="3" key="1">
    <citation type="submission" date="2015-04" db="UniProtKB">
        <authorList>
            <consortium name="EnsemblPlants"/>
        </authorList>
    </citation>
    <scope>IDENTIFICATION</scope>
</reference>
<accession>A0A0E0CTD0</accession>
<dbReference type="SUPFAM" id="SSF52047">
    <property type="entry name" value="RNI-like"/>
    <property type="match status" value="1"/>
</dbReference>
<dbReference type="InterPro" id="IPR044997">
    <property type="entry name" value="F-box_plant"/>
</dbReference>
<sequence length="798" mass="91167">MKNKKGSRRNRNKSAASTGSLPVDRFTKLPEDVLLNILDRLNTPDAVRTCLLSKRTLNLRHLLSNFVISAGSFFPDSRFVTLPHLIQANSAVADATDNVLSFRSQDVPLHRLSICFYLKYYDCLTIGKAVSQAMATYNQIDSVEFIILTELQPECYTVDDFRRNGKQFMTFLGSYPDAFAGLTQLFIQNLKLAEADIPNILSTCKRLQYLCMSVCDSEDSVLQLQLEHPRLVELDIYDAGFHLVDLKSLPNLKRLVFGMWVSPGEPLSFGNVPMLSSLSLNNVSAGYQEVFRLSHFLANVPNISNLHLSFASEKIWVKPECPKLLAPVLQKLRVLNLDRLPEGCDIAWTRFFLEAAPNLKKMSITVWDHWCDMETDSVEREELGYRDKTNVEWQSSQPDGFKHHNLVKLIIYGFQPDDNFVGYIRCMMEAAVNLVRISLYDRRFSDCCSDLDPKIKIKVAPSRFPRTIKQQELKKSAAHNNPQLVVDRFTKLPDDLLLNILDRLNTPDAVRTCLLSKRTIHLRHLLSRFQISVDSFVPNCGYATLKDAVPMNSAVADATDNLLTFRRQDIPLRHLSVCFYLKYYDCLTIGKAVARAMATNNLLDSVEFIILPEKKPEHYSTYDLRHNGKQLMRFFGACTDAFAGLTRLYLRNLKLEYLRLSFCETEDSVLQLQVEHPRLVELDIYHASLELVELNYLPNLKHLDFSLWVCPHEPLSFGNVPLLSSLSLTNVAMRYQEVIRLSHFLANVPNISDLCLNFGSEKIWVQPECPINIANSSQQKPSDRVLQTQGRKQNIPFR</sequence>
<dbReference type="EnsemblPlants" id="OMERI02G35760.2">
    <property type="protein sequence ID" value="OMERI02G35760.2"/>
    <property type="gene ID" value="OMERI02G35760"/>
</dbReference>
<dbReference type="Proteomes" id="UP000008021">
    <property type="component" value="Chromosome 2"/>
</dbReference>
<dbReference type="AlphaFoldDB" id="A0A0E0CTD0"/>
<reference evidence="3" key="2">
    <citation type="submission" date="2018-05" db="EMBL/GenBank/DDBJ databases">
        <title>OmerRS3 (Oryza meridionalis Reference Sequence Version 3).</title>
        <authorList>
            <person name="Zhang J."/>
            <person name="Kudrna D."/>
            <person name="Lee S."/>
            <person name="Talag J."/>
            <person name="Welchert J."/>
            <person name="Wing R.A."/>
        </authorList>
    </citation>
    <scope>NUCLEOTIDE SEQUENCE [LARGE SCALE GENOMIC DNA]</scope>
    <source>
        <strain evidence="3">cv. OR44</strain>
    </source>
</reference>
<evidence type="ECO:0000256" key="1">
    <source>
        <dbReference type="SAM" id="MobiDB-lite"/>
    </source>
</evidence>
<dbReference type="STRING" id="40149.A0A0E0CTD0"/>
<dbReference type="SUPFAM" id="SSF81383">
    <property type="entry name" value="F-box domain"/>
    <property type="match status" value="2"/>
</dbReference>
<protein>
    <recommendedName>
        <fullName evidence="2">F-box domain-containing protein</fullName>
    </recommendedName>
</protein>
<proteinExistence type="predicted"/>
<dbReference type="InterPro" id="IPR001810">
    <property type="entry name" value="F-box_dom"/>
</dbReference>
<feature type="domain" description="F-box" evidence="2">
    <location>
        <begin position="23"/>
        <end position="59"/>
    </location>
</feature>
<evidence type="ECO:0000259" key="2">
    <source>
        <dbReference type="PROSITE" id="PS50181"/>
    </source>
</evidence>
<dbReference type="eggNOG" id="KOG0342">
    <property type="taxonomic scope" value="Eukaryota"/>
</dbReference>
<dbReference type="InterPro" id="IPR036047">
    <property type="entry name" value="F-box-like_dom_sf"/>
</dbReference>
<name>A0A0E0CTD0_9ORYZ</name>
<dbReference type="Gene3D" id="3.80.10.10">
    <property type="entry name" value="Ribonuclease Inhibitor"/>
    <property type="match status" value="2"/>
</dbReference>
<dbReference type="InterPro" id="IPR032675">
    <property type="entry name" value="LRR_dom_sf"/>
</dbReference>
<dbReference type="Pfam" id="PF23622">
    <property type="entry name" value="LRR_At1g61320_AtMIF1"/>
    <property type="match status" value="1"/>
</dbReference>
<dbReference type="PANTHER" id="PTHR32153">
    <property type="entry name" value="OJ000223_09.16 PROTEIN"/>
    <property type="match status" value="1"/>
</dbReference>
<evidence type="ECO:0000313" key="4">
    <source>
        <dbReference type="Proteomes" id="UP000008021"/>
    </source>
</evidence>
<evidence type="ECO:0000313" key="3">
    <source>
        <dbReference type="EnsemblPlants" id="OMERI02G35760.2"/>
    </source>
</evidence>
<dbReference type="PROSITE" id="PS50181">
    <property type="entry name" value="FBOX"/>
    <property type="match status" value="2"/>
</dbReference>
<dbReference type="Gramene" id="OMERI02G35760.2">
    <property type="protein sequence ID" value="OMERI02G35760.2"/>
    <property type="gene ID" value="OMERI02G35760"/>
</dbReference>
<keyword evidence="4" id="KW-1185">Reference proteome</keyword>
<feature type="domain" description="F-box" evidence="2">
    <location>
        <begin position="486"/>
        <end position="518"/>
    </location>
</feature>
<feature type="compositionally biased region" description="Basic residues" evidence="1">
    <location>
        <begin position="1"/>
        <end position="12"/>
    </location>
</feature>